<evidence type="ECO:0000313" key="2">
    <source>
        <dbReference type="Proteomes" id="UP001638806"/>
    </source>
</evidence>
<accession>A0ACC4DSE2</accession>
<sequence length="404" mass="42264">METAKLIPGLEYWSSLFTNISLYSIAINRQHARLHAPCYPPPRLRRSSKRASPAPVLVPRNAQVIEGKYIVKFKGDAKTDAVSAAVSSITADADYTYSHSFHGFAASLSKAEVEKLQNNPRFVEFLEQDAVVTISATQENADWGLARLSSQKPGGTTYTYDDSAGEGTCAYIIDTGVDVEHPEFEGRAKFLANYVDKDNTDGNGHGTHVSGTIGSKTYGVAKKTQIFGVKVLDANGSGQNSGVIAGMEFVAKDGPGQSCPKGVVVNMSLGGGKSDAVNAAAAKIVEAGLFLAASACTVGATAIDDSLATYSNFGSIVDVLAPGTDITSTWPGGKTNKISGTSMASPHVAGIGAYFLGLGQKASGLCEYIAQNALKDTISGVPSDTKNLLINNAQGGNGTSFRRF</sequence>
<evidence type="ECO:0000313" key="1">
    <source>
        <dbReference type="EMBL" id="KAL3959290.1"/>
    </source>
</evidence>
<gene>
    <name evidence="1" type="ORF">ACCO45_007452</name>
</gene>
<proteinExistence type="predicted"/>
<keyword evidence="2" id="KW-1185">Reference proteome</keyword>
<dbReference type="Proteomes" id="UP001638806">
    <property type="component" value="Unassembled WGS sequence"/>
</dbReference>
<dbReference type="EMBL" id="JBGNUJ010000006">
    <property type="protein sequence ID" value="KAL3959290.1"/>
    <property type="molecule type" value="Genomic_DNA"/>
</dbReference>
<reference evidence="1" key="1">
    <citation type="submission" date="2024-12" db="EMBL/GenBank/DDBJ databases">
        <title>Comparative genomics and development of molecular markers within Purpureocillium lilacinum and among Purpureocillium species.</title>
        <authorList>
            <person name="Yeh Z.-Y."/>
            <person name="Ni N.-T."/>
            <person name="Lo P.-H."/>
            <person name="Mushyakhwo K."/>
            <person name="Lin C.-F."/>
            <person name="Nai Y.-S."/>
        </authorList>
    </citation>
    <scope>NUCLEOTIDE SEQUENCE</scope>
    <source>
        <strain evidence="1">NCHU-NPUST-175</strain>
    </source>
</reference>
<comment type="caution">
    <text evidence="1">The sequence shown here is derived from an EMBL/GenBank/DDBJ whole genome shotgun (WGS) entry which is preliminary data.</text>
</comment>
<organism evidence="1 2">
    <name type="scientific">Purpureocillium lilacinum</name>
    <name type="common">Paecilomyces lilacinus</name>
    <dbReference type="NCBI Taxonomy" id="33203"/>
    <lineage>
        <taxon>Eukaryota</taxon>
        <taxon>Fungi</taxon>
        <taxon>Dikarya</taxon>
        <taxon>Ascomycota</taxon>
        <taxon>Pezizomycotina</taxon>
        <taxon>Sordariomycetes</taxon>
        <taxon>Hypocreomycetidae</taxon>
        <taxon>Hypocreales</taxon>
        <taxon>Ophiocordycipitaceae</taxon>
        <taxon>Purpureocillium</taxon>
    </lineage>
</organism>
<protein>
    <submittedName>
        <fullName evidence="1">Uncharacterized protein</fullName>
    </submittedName>
</protein>
<name>A0ACC4DSE2_PURLI</name>